<dbReference type="EMBL" id="JAXOTQ010000059">
    <property type="protein sequence ID" value="MDZ5494025.1"/>
    <property type="molecule type" value="Genomic_DNA"/>
</dbReference>
<evidence type="ECO:0000313" key="1">
    <source>
        <dbReference type="EMBL" id="MDZ5494025.1"/>
    </source>
</evidence>
<reference evidence="1 2" key="1">
    <citation type="submission" date="2023-12" db="EMBL/GenBank/DDBJ databases">
        <title>Micromonospora sp. nov., isolated from Atacama Desert.</title>
        <authorList>
            <person name="Carro L."/>
            <person name="Golinska P."/>
            <person name="Klenk H.-P."/>
            <person name="Goodfellow M."/>
        </authorList>
    </citation>
    <scope>NUCLEOTIDE SEQUENCE [LARGE SCALE GENOMIC DNA]</scope>
    <source>
        <strain evidence="1 2">4G53</strain>
    </source>
</reference>
<dbReference type="RefSeq" id="WP_322443544.1">
    <property type="nucleotide sequence ID" value="NZ_JAXOTQ010000059.1"/>
</dbReference>
<sequence length="94" mass="10248">MLLKITTNAEDMSAARRAPAQSHLVHVVSLSALRHRVLSEVLVGFAHRPAAHFADHHSRHLIMRGLRLDAHAHAADAGVGTNCRLVSTSADYVR</sequence>
<gene>
    <name evidence="1" type="ORF">U2F25_32005</name>
</gene>
<name>A0ABU5JN23_9ACTN</name>
<accession>A0ABU5JN23</accession>
<comment type="caution">
    <text evidence="1">The sequence shown here is derived from an EMBL/GenBank/DDBJ whole genome shotgun (WGS) entry which is preliminary data.</text>
</comment>
<organism evidence="1 2">
    <name type="scientific">Micromonospora sicca</name>
    <dbReference type="NCBI Taxonomy" id="2202420"/>
    <lineage>
        <taxon>Bacteria</taxon>
        <taxon>Bacillati</taxon>
        <taxon>Actinomycetota</taxon>
        <taxon>Actinomycetes</taxon>
        <taxon>Micromonosporales</taxon>
        <taxon>Micromonosporaceae</taxon>
        <taxon>Micromonospora</taxon>
    </lineage>
</organism>
<protein>
    <submittedName>
        <fullName evidence="1">Uncharacterized protein</fullName>
    </submittedName>
</protein>
<dbReference type="Proteomes" id="UP001290101">
    <property type="component" value="Unassembled WGS sequence"/>
</dbReference>
<keyword evidence="2" id="KW-1185">Reference proteome</keyword>
<proteinExistence type="predicted"/>
<evidence type="ECO:0000313" key="2">
    <source>
        <dbReference type="Proteomes" id="UP001290101"/>
    </source>
</evidence>